<protein>
    <submittedName>
        <fullName evidence="2">Uncharacterized protein</fullName>
    </submittedName>
</protein>
<evidence type="ECO:0000256" key="1">
    <source>
        <dbReference type="SAM" id="SignalP"/>
    </source>
</evidence>
<organism evidence="2 3">
    <name type="scientific">Alysiella filiformis DSM 16848</name>
    <dbReference type="NCBI Taxonomy" id="1120981"/>
    <lineage>
        <taxon>Bacteria</taxon>
        <taxon>Pseudomonadati</taxon>
        <taxon>Pseudomonadota</taxon>
        <taxon>Betaproteobacteria</taxon>
        <taxon>Neisseriales</taxon>
        <taxon>Neisseriaceae</taxon>
        <taxon>Alysiella</taxon>
    </lineage>
</organism>
<dbReference type="Proteomes" id="UP000219669">
    <property type="component" value="Unassembled WGS sequence"/>
</dbReference>
<keyword evidence="3" id="KW-1185">Reference proteome</keyword>
<proteinExistence type="predicted"/>
<gene>
    <name evidence="2" type="ORF">SAMN02746062_01309</name>
</gene>
<evidence type="ECO:0000313" key="3">
    <source>
        <dbReference type="Proteomes" id="UP000219669"/>
    </source>
</evidence>
<accession>A0A286EC99</accession>
<sequence>MKKHILMSVFALLFSQSIYAETRINKDLDADGKSDRVWLQNDVLHIKLSSQNKVIAEHNVCDEPPQLKNARVGFIISCDAMRHGSSFHYAYNPTNGKMQYIGYDFWALGNAANDGAGQDSLNLKTGDYVAQWRLRDTKTGKLRDHHIKTRLPNIQPIDIQHPEIHQEWLMIFETINQERLRHKLPIH</sequence>
<feature type="chain" id="PRO_5013126445" evidence="1">
    <location>
        <begin position="21"/>
        <end position="187"/>
    </location>
</feature>
<name>A0A286EC99_9NEIS</name>
<dbReference type="RefSeq" id="WP_097114347.1">
    <property type="nucleotide sequence ID" value="NZ_CP083931.1"/>
</dbReference>
<keyword evidence="1" id="KW-0732">Signal</keyword>
<dbReference type="OrthoDB" id="1439845at2"/>
<dbReference type="EMBL" id="OCNF01000009">
    <property type="protein sequence ID" value="SOD68557.1"/>
    <property type="molecule type" value="Genomic_DNA"/>
</dbReference>
<feature type="signal peptide" evidence="1">
    <location>
        <begin position="1"/>
        <end position="20"/>
    </location>
</feature>
<dbReference type="AlphaFoldDB" id="A0A286EC99"/>
<reference evidence="2 3" key="1">
    <citation type="submission" date="2017-09" db="EMBL/GenBank/DDBJ databases">
        <authorList>
            <person name="Ehlers B."/>
            <person name="Leendertz F.H."/>
        </authorList>
    </citation>
    <scope>NUCLEOTIDE SEQUENCE [LARGE SCALE GENOMIC DNA]</scope>
    <source>
        <strain evidence="2 3">DSM 16848</strain>
    </source>
</reference>
<evidence type="ECO:0000313" key="2">
    <source>
        <dbReference type="EMBL" id="SOD68557.1"/>
    </source>
</evidence>